<evidence type="ECO:0000256" key="2">
    <source>
        <dbReference type="ARBA" id="ARBA00022692"/>
    </source>
</evidence>
<dbReference type="Ensembl" id="ENSCCNT00000014894.1">
    <property type="protein sequence ID" value="ENSCCNP00000011373.1"/>
    <property type="gene ID" value="ENSCCNG00000011799.1"/>
</dbReference>
<evidence type="ECO:0000313" key="8">
    <source>
        <dbReference type="Ensembl" id="ENSCCNP00000011373.1"/>
    </source>
</evidence>
<dbReference type="Pfam" id="PF00059">
    <property type="entry name" value="Lectin_C"/>
    <property type="match status" value="1"/>
</dbReference>
<evidence type="ECO:0000256" key="1">
    <source>
        <dbReference type="ARBA" id="ARBA00004401"/>
    </source>
</evidence>
<dbReference type="PROSITE" id="PS50041">
    <property type="entry name" value="C_TYPE_LECTIN_2"/>
    <property type="match status" value="1"/>
</dbReference>
<feature type="transmembrane region" description="Helical" evidence="6">
    <location>
        <begin position="82"/>
        <end position="105"/>
    </location>
</feature>
<reference evidence="10" key="2">
    <citation type="submission" date="2025-04" db="UniProtKB">
        <authorList>
            <consortium name="RefSeq"/>
        </authorList>
    </citation>
    <scope>IDENTIFICATION</scope>
    <source>
        <tissue evidence="10">Leukocyte</tissue>
    </source>
</reference>
<reference evidence="8" key="1">
    <citation type="submission" date="2023-09" db="UniProtKB">
        <authorList>
            <consortium name="Ensembl"/>
        </authorList>
    </citation>
    <scope>IDENTIFICATION</scope>
</reference>
<evidence type="ECO:0000256" key="4">
    <source>
        <dbReference type="ARBA" id="ARBA00022989"/>
    </source>
</evidence>
<protein>
    <submittedName>
        <fullName evidence="10">Natural killer cells antigen CD94-like</fullName>
    </submittedName>
</protein>
<dbReference type="PANTHER" id="PTHR22800:SF250">
    <property type="entry name" value="KILLER CELL LECTIN-LIKE RECEPTOR SUBFAMILY I MEMBER 1"/>
    <property type="match status" value="1"/>
</dbReference>
<organism evidence="10">
    <name type="scientific">Castor canadensis</name>
    <name type="common">American beaver</name>
    <dbReference type="NCBI Taxonomy" id="51338"/>
    <lineage>
        <taxon>Eukaryota</taxon>
        <taxon>Metazoa</taxon>
        <taxon>Chordata</taxon>
        <taxon>Craniata</taxon>
        <taxon>Vertebrata</taxon>
        <taxon>Euteleostomi</taxon>
        <taxon>Mammalia</taxon>
        <taxon>Eutheria</taxon>
        <taxon>Euarchontoglires</taxon>
        <taxon>Glires</taxon>
        <taxon>Rodentia</taxon>
        <taxon>Castorimorpha</taxon>
        <taxon>Castoridae</taxon>
        <taxon>Castor</taxon>
    </lineage>
</organism>
<keyword evidence="2 6" id="KW-0812">Transmembrane</keyword>
<evidence type="ECO:0000313" key="9">
    <source>
        <dbReference type="Proteomes" id="UP001732720"/>
    </source>
</evidence>
<dbReference type="InterPro" id="IPR016187">
    <property type="entry name" value="CTDL_fold"/>
</dbReference>
<dbReference type="PANTHER" id="PTHR22800">
    <property type="entry name" value="C-TYPE LECTIN PROTEINS"/>
    <property type="match status" value="1"/>
</dbReference>
<evidence type="ECO:0000259" key="7">
    <source>
        <dbReference type="PROSITE" id="PS50041"/>
    </source>
</evidence>
<evidence type="ECO:0000313" key="10">
    <source>
        <dbReference type="RefSeq" id="XP_020028033.1"/>
    </source>
</evidence>
<evidence type="ECO:0000256" key="5">
    <source>
        <dbReference type="ARBA" id="ARBA00023136"/>
    </source>
</evidence>
<accession>A0A8B7V8K7</accession>
<dbReference type="RefSeq" id="XP_020028033.1">
    <property type="nucleotide sequence ID" value="XM_020172444.1"/>
</dbReference>
<dbReference type="SMART" id="SM00034">
    <property type="entry name" value="CLECT"/>
    <property type="match status" value="1"/>
</dbReference>
<dbReference type="GO" id="GO:0002223">
    <property type="term" value="P:stimulatory C-type lectin receptor signaling pathway"/>
    <property type="evidence" value="ECO:0007669"/>
    <property type="project" value="TreeGrafter"/>
</dbReference>
<evidence type="ECO:0000256" key="6">
    <source>
        <dbReference type="SAM" id="Phobius"/>
    </source>
</evidence>
<keyword evidence="9" id="KW-1185">Reference proteome</keyword>
<dbReference type="InterPro" id="IPR016186">
    <property type="entry name" value="C-type_lectin-like/link_sf"/>
</dbReference>
<dbReference type="OrthoDB" id="7357196at2759"/>
<evidence type="ECO:0000256" key="3">
    <source>
        <dbReference type="ARBA" id="ARBA00022968"/>
    </source>
</evidence>
<keyword evidence="3" id="KW-0735">Signal-anchor</keyword>
<gene>
    <name evidence="8 10" type="primary">LOC109692063</name>
</gene>
<dbReference type="SUPFAM" id="SSF56436">
    <property type="entry name" value="C-type lectin-like"/>
    <property type="match status" value="1"/>
</dbReference>
<dbReference type="GO" id="GO:0005886">
    <property type="term" value="C:plasma membrane"/>
    <property type="evidence" value="ECO:0007669"/>
    <property type="project" value="UniProtKB-SubCell"/>
</dbReference>
<feature type="domain" description="C-type lectin" evidence="7">
    <location>
        <begin position="140"/>
        <end position="244"/>
    </location>
</feature>
<proteinExistence type="predicted"/>
<dbReference type="AlphaFoldDB" id="A0A8B7V8K7"/>
<comment type="subcellular location">
    <subcellularLocation>
        <location evidence="1">Cell membrane</location>
        <topology evidence="1">Single-pass type II membrane protein</topology>
    </subcellularLocation>
</comment>
<dbReference type="InterPro" id="IPR001304">
    <property type="entry name" value="C-type_lectin-like"/>
</dbReference>
<dbReference type="InterPro" id="IPR050919">
    <property type="entry name" value="NKG2/CD94_NK_receptors"/>
</dbReference>
<name>A0A8B7V8K7_CASCN</name>
<keyword evidence="4 6" id="KW-1133">Transmembrane helix</keyword>
<dbReference type="Proteomes" id="UP001732720">
    <property type="component" value="Chromosome 6"/>
</dbReference>
<dbReference type="GO" id="GO:0045954">
    <property type="term" value="P:positive regulation of natural killer cell mediated cytotoxicity"/>
    <property type="evidence" value="ECO:0007669"/>
    <property type="project" value="TreeGrafter"/>
</dbReference>
<dbReference type="KEGG" id="ccan:109692063"/>
<sequence>MPKNKQEEFIVNKEVVTYTEVKFSNSQQKQRISKTVPSPVITTEQQINYVELKFSRTSHHKLRKCLSRENRKETHSTAWGEITGILVVLCVVLMTTVSLLLANLFSRQEEQSRNNSFLPSVSPKNDESSCYISSHNWIGFGNSYYHVSHETKTWEESRNLCMELNSHLVKIETEEELEILSMFEMLGWIFIKWNKTDGSWLWEDSTQVQKSLQKYSKKNHGCLFVDGIYIYPANCSSRKYFICELQI</sequence>
<dbReference type="GeneID" id="109692063"/>
<keyword evidence="5 6" id="KW-0472">Membrane</keyword>
<dbReference type="Gene3D" id="3.10.100.10">
    <property type="entry name" value="Mannose-Binding Protein A, subunit A"/>
    <property type="match status" value="1"/>
</dbReference>